<accession>A0AA35L895</accession>
<evidence type="ECO:0000256" key="6">
    <source>
        <dbReference type="SAM" id="Phobius"/>
    </source>
</evidence>
<dbReference type="Proteomes" id="UP001178461">
    <property type="component" value="Chromosome 13"/>
</dbReference>
<evidence type="ECO:0000313" key="7">
    <source>
        <dbReference type="EMBL" id="CAI5791640.1"/>
    </source>
</evidence>
<comment type="subcellular location">
    <subcellularLocation>
        <location evidence="1">Membrane</location>
        <topology evidence="1">Multi-pass membrane protein</topology>
    </subcellularLocation>
</comment>
<dbReference type="EMBL" id="OX395138">
    <property type="protein sequence ID" value="CAI5791640.1"/>
    <property type="molecule type" value="Genomic_DNA"/>
</dbReference>
<dbReference type="Pfam" id="PF05805">
    <property type="entry name" value="L6_membrane"/>
    <property type="match status" value="1"/>
</dbReference>
<dbReference type="GO" id="GO:0016020">
    <property type="term" value="C:membrane"/>
    <property type="evidence" value="ECO:0007669"/>
    <property type="project" value="UniProtKB-SubCell"/>
</dbReference>
<evidence type="ECO:0000313" key="8">
    <source>
        <dbReference type="Proteomes" id="UP001178461"/>
    </source>
</evidence>
<dbReference type="PANTHER" id="PTHR14198:SF23">
    <property type="entry name" value="SI:CH211-137I24.10"/>
    <property type="match status" value="1"/>
</dbReference>
<evidence type="ECO:0000256" key="1">
    <source>
        <dbReference type="ARBA" id="ARBA00004141"/>
    </source>
</evidence>
<dbReference type="InterPro" id="IPR008661">
    <property type="entry name" value="L6_membrane"/>
</dbReference>
<dbReference type="AlphaFoldDB" id="A0AA35L895"/>
<sequence length="205" mass="22189">MCTGACSRVLGAALWPFALLCIVCNIVLAFPDWKTQYVHHWGEYLTPEILYLGGIIGGGIMVMVPAVHIQATGRKGCCGNRCGMCLSIIFAAVGALGGIYAVATSSLGLVHGPVCQYPLANGTLEWGRPFESSLEDFSEKNYLFDTSLWDVCRDPPGVTRFNVILFSIILASGLVEFCLCALQIFNGLFGCVCGTCNEEEKETYH</sequence>
<feature type="transmembrane region" description="Helical" evidence="6">
    <location>
        <begin position="83"/>
        <end position="103"/>
    </location>
</feature>
<name>A0AA35L895_9SAUR</name>
<evidence type="ECO:0000256" key="2">
    <source>
        <dbReference type="ARBA" id="ARBA00006193"/>
    </source>
</evidence>
<feature type="transmembrane region" description="Helical" evidence="6">
    <location>
        <begin position="12"/>
        <end position="30"/>
    </location>
</feature>
<organism evidence="7 8">
    <name type="scientific">Podarcis lilfordi</name>
    <name type="common">Lilford's wall lizard</name>
    <dbReference type="NCBI Taxonomy" id="74358"/>
    <lineage>
        <taxon>Eukaryota</taxon>
        <taxon>Metazoa</taxon>
        <taxon>Chordata</taxon>
        <taxon>Craniata</taxon>
        <taxon>Vertebrata</taxon>
        <taxon>Euteleostomi</taxon>
        <taxon>Lepidosauria</taxon>
        <taxon>Squamata</taxon>
        <taxon>Bifurcata</taxon>
        <taxon>Unidentata</taxon>
        <taxon>Episquamata</taxon>
        <taxon>Laterata</taxon>
        <taxon>Lacertibaenia</taxon>
        <taxon>Lacertidae</taxon>
        <taxon>Podarcis</taxon>
    </lineage>
</organism>
<keyword evidence="3 6" id="KW-0812">Transmembrane</keyword>
<keyword evidence="8" id="KW-1185">Reference proteome</keyword>
<dbReference type="PANTHER" id="PTHR14198">
    <property type="entry name" value="TRANSMEMBRANE 4 L6 FAMILY MEMBER 1-RELATED"/>
    <property type="match status" value="1"/>
</dbReference>
<reference evidence="7" key="1">
    <citation type="submission" date="2022-12" db="EMBL/GenBank/DDBJ databases">
        <authorList>
            <person name="Alioto T."/>
            <person name="Alioto T."/>
            <person name="Gomez Garrido J."/>
        </authorList>
    </citation>
    <scope>NUCLEOTIDE SEQUENCE</scope>
</reference>
<feature type="transmembrane region" description="Helical" evidence="6">
    <location>
        <begin position="163"/>
        <end position="182"/>
    </location>
</feature>
<gene>
    <name evidence="7" type="ORF">PODLI_1B008042</name>
</gene>
<keyword evidence="5 6" id="KW-0472">Membrane</keyword>
<proteinExistence type="inferred from homology"/>
<comment type="similarity">
    <text evidence="2">Belongs to the L6 tetraspanin family.</text>
</comment>
<evidence type="ECO:0000256" key="3">
    <source>
        <dbReference type="ARBA" id="ARBA00022692"/>
    </source>
</evidence>
<feature type="transmembrane region" description="Helical" evidence="6">
    <location>
        <begin position="50"/>
        <end position="71"/>
    </location>
</feature>
<evidence type="ECO:0000256" key="4">
    <source>
        <dbReference type="ARBA" id="ARBA00022989"/>
    </source>
</evidence>
<evidence type="ECO:0000256" key="5">
    <source>
        <dbReference type="ARBA" id="ARBA00023136"/>
    </source>
</evidence>
<keyword evidence="4 6" id="KW-1133">Transmembrane helix</keyword>
<protein>
    <submittedName>
        <fullName evidence="7">Transmembrane 4 L6 family member 5-like</fullName>
    </submittedName>
</protein>